<reference evidence="1" key="1">
    <citation type="submission" date="2023-02" db="EMBL/GenBank/DDBJ databases">
        <title>Genome of toxic invasive species Heracleum sosnowskyi carries increased number of genes despite the absence of recent whole-genome duplications.</title>
        <authorList>
            <person name="Schelkunov M."/>
            <person name="Shtratnikova V."/>
            <person name="Makarenko M."/>
            <person name="Klepikova A."/>
            <person name="Omelchenko D."/>
            <person name="Novikova G."/>
            <person name="Obukhova E."/>
            <person name="Bogdanov V."/>
            <person name="Penin A."/>
            <person name="Logacheva M."/>
        </authorList>
    </citation>
    <scope>NUCLEOTIDE SEQUENCE</scope>
    <source>
        <strain evidence="1">Hsosn_3</strain>
        <tissue evidence="1">Leaf</tissue>
    </source>
</reference>
<dbReference type="AlphaFoldDB" id="A0AAD8H807"/>
<dbReference type="EMBL" id="JAUIZM010000010">
    <property type="protein sequence ID" value="KAK1362061.1"/>
    <property type="molecule type" value="Genomic_DNA"/>
</dbReference>
<reference evidence="1" key="2">
    <citation type="submission" date="2023-05" db="EMBL/GenBank/DDBJ databases">
        <authorList>
            <person name="Schelkunov M.I."/>
        </authorList>
    </citation>
    <scope>NUCLEOTIDE SEQUENCE</scope>
    <source>
        <strain evidence="1">Hsosn_3</strain>
        <tissue evidence="1">Leaf</tissue>
    </source>
</reference>
<keyword evidence="2" id="KW-1185">Reference proteome</keyword>
<name>A0AAD8H807_9APIA</name>
<protein>
    <submittedName>
        <fullName evidence="1">Uncharacterized protein</fullName>
    </submittedName>
</protein>
<evidence type="ECO:0000313" key="2">
    <source>
        <dbReference type="Proteomes" id="UP001237642"/>
    </source>
</evidence>
<dbReference type="Proteomes" id="UP001237642">
    <property type="component" value="Unassembled WGS sequence"/>
</dbReference>
<comment type="caution">
    <text evidence="1">The sequence shown here is derived from an EMBL/GenBank/DDBJ whole genome shotgun (WGS) entry which is preliminary data.</text>
</comment>
<proteinExistence type="predicted"/>
<evidence type="ECO:0000313" key="1">
    <source>
        <dbReference type="EMBL" id="KAK1362061.1"/>
    </source>
</evidence>
<organism evidence="1 2">
    <name type="scientific">Heracleum sosnowskyi</name>
    <dbReference type="NCBI Taxonomy" id="360622"/>
    <lineage>
        <taxon>Eukaryota</taxon>
        <taxon>Viridiplantae</taxon>
        <taxon>Streptophyta</taxon>
        <taxon>Embryophyta</taxon>
        <taxon>Tracheophyta</taxon>
        <taxon>Spermatophyta</taxon>
        <taxon>Magnoliopsida</taxon>
        <taxon>eudicotyledons</taxon>
        <taxon>Gunneridae</taxon>
        <taxon>Pentapetalae</taxon>
        <taxon>asterids</taxon>
        <taxon>campanulids</taxon>
        <taxon>Apiales</taxon>
        <taxon>Apiaceae</taxon>
        <taxon>Apioideae</taxon>
        <taxon>apioid superclade</taxon>
        <taxon>Tordylieae</taxon>
        <taxon>Tordyliinae</taxon>
        <taxon>Heracleum</taxon>
    </lineage>
</organism>
<sequence>MEWDGVTWRMPRRGYVKVNVHGHYQDLPFANGNVSAGTQIFQQINQRKANINLSLRINPIDEDTNAMAIYLAQHGVVNYDLMVVITNLFGRIFELWSNNMGLGPVEEQFLGVNEEDVNMDAANDKVINEQLEDEAIPA</sequence>
<accession>A0AAD8H807</accession>
<gene>
    <name evidence="1" type="ORF">POM88_046535</name>
</gene>